<dbReference type="InterPro" id="IPR008928">
    <property type="entry name" value="6-hairpin_glycosidase_sf"/>
</dbReference>
<dbReference type="Proteomes" id="UP000027920">
    <property type="component" value="Unassembled WGS sequence"/>
</dbReference>
<evidence type="ECO:0000313" key="3">
    <source>
        <dbReference type="EMBL" id="KEF53793.1"/>
    </source>
</evidence>
<organism evidence="3 4">
    <name type="scientific">Exophiala aquamarina CBS 119918</name>
    <dbReference type="NCBI Taxonomy" id="1182545"/>
    <lineage>
        <taxon>Eukaryota</taxon>
        <taxon>Fungi</taxon>
        <taxon>Dikarya</taxon>
        <taxon>Ascomycota</taxon>
        <taxon>Pezizomycotina</taxon>
        <taxon>Eurotiomycetes</taxon>
        <taxon>Chaetothyriomycetidae</taxon>
        <taxon>Chaetothyriales</taxon>
        <taxon>Herpotrichiellaceae</taxon>
        <taxon>Exophiala</taxon>
    </lineage>
</organism>
<gene>
    <name evidence="3" type="ORF">A1O9_10194</name>
</gene>
<comment type="caution">
    <text evidence="3">The sequence shown here is derived from an EMBL/GenBank/DDBJ whole genome shotgun (WGS) entry which is preliminary data.</text>
</comment>
<reference evidence="3 4" key="1">
    <citation type="submission" date="2013-03" db="EMBL/GenBank/DDBJ databases">
        <title>The Genome Sequence of Exophiala aquamarina CBS 119918.</title>
        <authorList>
            <consortium name="The Broad Institute Genomics Platform"/>
            <person name="Cuomo C."/>
            <person name="de Hoog S."/>
            <person name="Gorbushina A."/>
            <person name="Walker B."/>
            <person name="Young S.K."/>
            <person name="Zeng Q."/>
            <person name="Gargeya S."/>
            <person name="Fitzgerald M."/>
            <person name="Haas B."/>
            <person name="Abouelleil A."/>
            <person name="Allen A.W."/>
            <person name="Alvarado L."/>
            <person name="Arachchi H.M."/>
            <person name="Berlin A.M."/>
            <person name="Chapman S.B."/>
            <person name="Gainer-Dewar J."/>
            <person name="Goldberg J."/>
            <person name="Griggs A."/>
            <person name="Gujja S."/>
            <person name="Hansen M."/>
            <person name="Howarth C."/>
            <person name="Imamovic A."/>
            <person name="Ireland A."/>
            <person name="Larimer J."/>
            <person name="McCowan C."/>
            <person name="Murphy C."/>
            <person name="Pearson M."/>
            <person name="Poon T.W."/>
            <person name="Priest M."/>
            <person name="Roberts A."/>
            <person name="Saif S."/>
            <person name="Shea T."/>
            <person name="Sisk P."/>
            <person name="Sykes S."/>
            <person name="Wortman J."/>
            <person name="Nusbaum C."/>
            <person name="Birren B."/>
        </authorList>
    </citation>
    <scope>NUCLEOTIDE SEQUENCE [LARGE SCALE GENOMIC DNA]</scope>
    <source>
        <strain evidence="3 4">CBS 119918</strain>
    </source>
</reference>
<dbReference type="InterPro" id="IPR052369">
    <property type="entry name" value="UG_Glycosaminoglycan_Hydrolase"/>
</dbReference>
<dbReference type="OrthoDB" id="2317065at2759"/>
<dbReference type="InterPro" id="IPR012341">
    <property type="entry name" value="6hp_glycosidase-like_sf"/>
</dbReference>
<dbReference type="GO" id="GO:0052757">
    <property type="term" value="F:chondroitin hydrolase activity"/>
    <property type="evidence" value="ECO:0007669"/>
    <property type="project" value="TreeGrafter"/>
</dbReference>
<evidence type="ECO:0000256" key="2">
    <source>
        <dbReference type="ARBA" id="ARBA00038358"/>
    </source>
</evidence>
<dbReference type="Gene3D" id="1.50.10.10">
    <property type="match status" value="1"/>
</dbReference>
<dbReference type="EMBL" id="AMGV01000012">
    <property type="protein sequence ID" value="KEF53793.1"/>
    <property type="molecule type" value="Genomic_DNA"/>
</dbReference>
<sequence length="253" mass="27462">MTTESLTFKSANSSVNGALKDCLTATAASKDANLAPSRTRRPLPPELFSENVVAKIIRTAKERLANNNPPVQYPELVPQTGSSPEFGLIWSNPIHGEATLTNTQGYDATTTWSRGQAWAILGYAQTYTWTGEPDFLDIACGVSEYYLLKLETTPSCVEVEVKIAHLGHESKYKTIKTGRYVPLWDFNAPIGGSSSLSLRDPSAGMAAANGLLVLSQSPSGQAEHKLSARYLDAARRIVRENIEYSLTSVLAPK</sequence>
<proteinExistence type="inferred from homology"/>
<evidence type="ECO:0000313" key="4">
    <source>
        <dbReference type="Proteomes" id="UP000027920"/>
    </source>
</evidence>
<keyword evidence="1" id="KW-0378">Hydrolase</keyword>
<dbReference type="GeneID" id="25285099"/>
<dbReference type="VEuPathDB" id="FungiDB:A1O9_10194"/>
<dbReference type="PANTHER" id="PTHR36845:SF1">
    <property type="entry name" value="HYDROLASE, PUTATIVE (AFU_ORTHOLOGUE AFUA_7G05090)-RELATED"/>
    <property type="match status" value="1"/>
</dbReference>
<accession>A0A072P3H2</accession>
<dbReference type="SUPFAM" id="SSF48208">
    <property type="entry name" value="Six-hairpin glycosidases"/>
    <property type="match status" value="1"/>
</dbReference>
<name>A0A072P3H2_9EURO</name>
<dbReference type="HOGENOM" id="CLU_1098511_0_0_1"/>
<dbReference type="GO" id="GO:0000272">
    <property type="term" value="P:polysaccharide catabolic process"/>
    <property type="evidence" value="ECO:0007669"/>
    <property type="project" value="TreeGrafter"/>
</dbReference>
<comment type="similarity">
    <text evidence="2">Belongs to the glycosyl hydrolase 88 family.</text>
</comment>
<dbReference type="RefSeq" id="XP_013256383.1">
    <property type="nucleotide sequence ID" value="XM_013400929.1"/>
</dbReference>
<evidence type="ECO:0000256" key="1">
    <source>
        <dbReference type="ARBA" id="ARBA00022801"/>
    </source>
</evidence>
<dbReference type="PANTHER" id="PTHR36845">
    <property type="entry name" value="HYDROLASE, PUTATIVE (AFU_ORTHOLOGUE AFUA_7G05090)-RELATED"/>
    <property type="match status" value="1"/>
</dbReference>
<dbReference type="AlphaFoldDB" id="A0A072P3H2"/>
<protein>
    <submittedName>
        <fullName evidence="3">Uncharacterized protein</fullName>
    </submittedName>
</protein>
<keyword evidence="4" id="KW-1185">Reference proteome</keyword>